<evidence type="ECO:0000313" key="3">
    <source>
        <dbReference type="Proteomes" id="UP000000763"/>
    </source>
</evidence>
<dbReference type="EMBL" id="AP004123">
    <property type="protein sequence ID" value="BAD21687.1"/>
    <property type="molecule type" value="Genomic_DNA"/>
</dbReference>
<name>Q6K8M1_ORYSJ</name>
<evidence type="ECO:0000313" key="2">
    <source>
        <dbReference type="EMBL" id="BAD21687.1"/>
    </source>
</evidence>
<feature type="region of interest" description="Disordered" evidence="1">
    <location>
        <begin position="1"/>
        <end position="120"/>
    </location>
</feature>
<dbReference type="Proteomes" id="UP000000763">
    <property type="component" value="Chromosome 2"/>
</dbReference>
<proteinExistence type="predicted"/>
<accession>Q6K8M1</accession>
<protein>
    <submittedName>
        <fullName evidence="2">Uncharacterized protein</fullName>
    </submittedName>
</protein>
<reference evidence="3" key="2">
    <citation type="journal article" date="2008" name="Nucleic Acids Res.">
        <title>The rice annotation project database (RAP-DB): 2008 update.</title>
        <authorList>
            <consortium name="The rice annotation project (RAP)"/>
        </authorList>
    </citation>
    <scope>GENOME REANNOTATION</scope>
    <source>
        <strain evidence="3">cv. Nipponbare</strain>
    </source>
</reference>
<reference evidence="3" key="1">
    <citation type="journal article" date="2005" name="Nature">
        <title>The map-based sequence of the rice genome.</title>
        <authorList>
            <consortium name="International rice genome sequencing project (IRGSP)"/>
            <person name="Matsumoto T."/>
            <person name="Wu J."/>
            <person name="Kanamori H."/>
            <person name="Katayose Y."/>
            <person name="Fujisawa M."/>
            <person name="Namiki N."/>
            <person name="Mizuno H."/>
            <person name="Yamamoto K."/>
            <person name="Antonio B.A."/>
            <person name="Baba T."/>
            <person name="Sakata K."/>
            <person name="Nagamura Y."/>
            <person name="Aoki H."/>
            <person name="Arikawa K."/>
            <person name="Arita K."/>
            <person name="Bito T."/>
            <person name="Chiden Y."/>
            <person name="Fujitsuka N."/>
            <person name="Fukunaka R."/>
            <person name="Hamada M."/>
            <person name="Harada C."/>
            <person name="Hayashi A."/>
            <person name="Hijishita S."/>
            <person name="Honda M."/>
            <person name="Hosokawa S."/>
            <person name="Ichikawa Y."/>
            <person name="Idonuma A."/>
            <person name="Iijima M."/>
            <person name="Ikeda M."/>
            <person name="Ikeno M."/>
            <person name="Ito K."/>
            <person name="Ito S."/>
            <person name="Ito T."/>
            <person name="Ito Y."/>
            <person name="Ito Y."/>
            <person name="Iwabuchi A."/>
            <person name="Kamiya K."/>
            <person name="Karasawa W."/>
            <person name="Kurita K."/>
            <person name="Katagiri S."/>
            <person name="Kikuta A."/>
            <person name="Kobayashi H."/>
            <person name="Kobayashi N."/>
            <person name="Machita K."/>
            <person name="Maehara T."/>
            <person name="Masukawa M."/>
            <person name="Mizubayashi T."/>
            <person name="Mukai Y."/>
            <person name="Nagasaki H."/>
            <person name="Nagata Y."/>
            <person name="Naito S."/>
            <person name="Nakashima M."/>
            <person name="Nakama Y."/>
            <person name="Nakamichi Y."/>
            <person name="Nakamura M."/>
            <person name="Meguro A."/>
            <person name="Negishi M."/>
            <person name="Ohta I."/>
            <person name="Ohta T."/>
            <person name="Okamoto M."/>
            <person name="Ono N."/>
            <person name="Saji S."/>
            <person name="Sakaguchi M."/>
            <person name="Sakai K."/>
            <person name="Shibata M."/>
            <person name="Shimokawa T."/>
            <person name="Song J."/>
            <person name="Takazaki Y."/>
            <person name="Terasawa K."/>
            <person name="Tsugane M."/>
            <person name="Tsuji K."/>
            <person name="Ueda S."/>
            <person name="Waki K."/>
            <person name="Yamagata H."/>
            <person name="Yamamoto M."/>
            <person name="Yamamoto S."/>
            <person name="Yamane H."/>
            <person name="Yoshiki S."/>
            <person name="Yoshihara R."/>
            <person name="Yukawa K."/>
            <person name="Zhong H."/>
            <person name="Yano M."/>
            <person name="Yuan Q."/>
            <person name="Ouyang S."/>
            <person name="Liu J."/>
            <person name="Jones K.M."/>
            <person name="Gansberger K."/>
            <person name="Moffat K."/>
            <person name="Hill J."/>
            <person name="Bera J."/>
            <person name="Fadrosh D."/>
            <person name="Jin S."/>
            <person name="Johri S."/>
            <person name="Kim M."/>
            <person name="Overton L."/>
            <person name="Reardon M."/>
            <person name="Tsitrin T."/>
            <person name="Vuong H."/>
            <person name="Weaver B."/>
            <person name="Ciecko A."/>
            <person name="Tallon L."/>
            <person name="Jackson J."/>
            <person name="Pai G."/>
            <person name="Aken S.V."/>
            <person name="Utterback T."/>
            <person name="Reidmuller S."/>
            <person name="Feldblyum T."/>
            <person name="Hsiao J."/>
            <person name="Zismann V."/>
            <person name="Iobst S."/>
            <person name="de Vazeille A.R."/>
            <person name="Buell C.R."/>
            <person name="Ying K."/>
            <person name="Li Y."/>
            <person name="Lu T."/>
            <person name="Huang Y."/>
            <person name="Zhao Q."/>
            <person name="Feng Q."/>
            <person name="Zhang L."/>
            <person name="Zhu J."/>
            <person name="Weng Q."/>
            <person name="Mu J."/>
            <person name="Lu Y."/>
            <person name="Fan D."/>
            <person name="Liu Y."/>
            <person name="Guan J."/>
            <person name="Zhang Y."/>
            <person name="Yu S."/>
            <person name="Liu X."/>
            <person name="Zhang Y."/>
            <person name="Hong G."/>
            <person name="Han B."/>
            <person name="Choisne N."/>
            <person name="Demange N."/>
            <person name="Orjeda G."/>
            <person name="Samain S."/>
            <person name="Cattolico L."/>
            <person name="Pelletier E."/>
            <person name="Couloux A."/>
            <person name="Segurens B."/>
            <person name="Wincker P."/>
            <person name="D'Hont A."/>
            <person name="Scarpelli C."/>
            <person name="Weissenbach J."/>
            <person name="Salanoubat M."/>
            <person name="Quetier F."/>
            <person name="Yu Y."/>
            <person name="Kim H.R."/>
            <person name="Rambo T."/>
            <person name="Currie J."/>
            <person name="Collura K."/>
            <person name="Luo M."/>
            <person name="Yang T."/>
            <person name="Ammiraju J.S.S."/>
            <person name="Engler F."/>
            <person name="Soderlund C."/>
            <person name="Wing R.A."/>
            <person name="Palmer L.E."/>
            <person name="de la Bastide M."/>
            <person name="Spiegel L."/>
            <person name="Nascimento L."/>
            <person name="Zutavern T."/>
            <person name="O'Shaughnessy A."/>
            <person name="Dike S."/>
            <person name="Dedhia N."/>
            <person name="Preston R."/>
            <person name="Balija V."/>
            <person name="McCombie W.R."/>
            <person name="Chow T."/>
            <person name="Chen H."/>
            <person name="Chung M."/>
            <person name="Chen C."/>
            <person name="Shaw J."/>
            <person name="Wu H."/>
            <person name="Hsiao K."/>
            <person name="Chao Y."/>
            <person name="Chu M."/>
            <person name="Cheng C."/>
            <person name="Hour A."/>
            <person name="Lee P."/>
            <person name="Lin S."/>
            <person name="Lin Y."/>
            <person name="Liou J."/>
            <person name="Liu S."/>
            <person name="Hsing Y."/>
            <person name="Raghuvanshi S."/>
            <person name="Mohanty A."/>
            <person name="Bharti A.K."/>
            <person name="Gaur A."/>
            <person name="Gupta V."/>
            <person name="Kumar D."/>
            <person name="Ravi V."/>
            <person name="Vij S."/>
            <person name="Kapur A."/>
            <person name="Khurana P."/>
            <person name="Khurana P."/>
            <person name="Khurana J.P."/>
            <person name="Tyagi A.K."/>
            <person name="Gaikwad K."/>
            <person name="Singh A."/>
            <person name="Dalal V."/>
            <person name="Srivastava S."/>
            <person name="Dixit A."/>
            <person name="Pal A.K."/>
            <person name="Ghazi I.A."/>
            <person name="Yadav M."/>
            <person name="Pandit A."/>
            <person name="Bhargava A."/>
            <person name="Sureshbabu K."/>
            <person name="Batra K."/>
            <person name="Sharma T.R."/>
            <person name="Mohapatra T."/>
            <person name="Singh N.K."/>
            <person name="Messing J."/>
            <person name="Nelson A.B."/>
            <person name="Fuks G."/>
            <person name="Kavchok S."/>
            <person name="Keizer G."/>
            <person name="Linton E."/>
            <person name="Llaca V."/>
            <person name="Song R."/>
            <person name="Tanyolac B."/>
            <person name="Young S."/>
            <person name="Ho-Il K."/>
            <person name="Hahn J.H."/>
            <person name="Sangsakoo G."/>
            <person name="Vanavichit A."/>
            <person name="de Mattos Luiz.A.T."/>
            <person name="Zimmer P.D."/>
            <person name="Malone G."/>
            <person name="Dellagostin O."/>
            <person name="de Oliveira A.C."/>
            <person name="Bevan M."/>
            <person name="Bancroft I."/>
            <person name="Minx P."/>
            <person name="Cordum H."/>
            <person name="Wilson R."/>
            <person name="Cheng Z."/>
            <person name="Jin W."/>
            <person name="Jiang J."/>
            <person name="Leong S.A."/>
            <person name="Iwama H."/>
            <person name="Gojobori T."/>
            <person name="Itoh T."/>
            <person name="Niimura Y."/>
            <person name="Fujii Y."/>
            <person name="Habara T."/>
            <person name="Sakai H."/>
            <person name="Sato Y."/>
            <person name="Wilson G."/>
            <person name="Kumar K."/>
            <person name="McCouch S."/>
            <person name="Juretic N."/>
            <person name="Hoen D."/>
            <person name="Wright S."/>
            <person name="Bruskiewich R."/>
            <person name="Bureau T."/>
            <person name="Miyao A."/>
            <person name="Hirochika H."/>
            <person name="Nishikawa T."/>
            <person name="Kadowaki K."/>
            <person name="Sugiura M."/>
            <person name="Burr B."/>
            <person name="Sasaki T."/>
        </authorList>
    </citation>
    <scope>NUCLEOTIDE SEQUENCE [LARGE SCALE GENOMIC DNA]</scope>
    <source>
        <strain evidence="3">cv. Nipponbare</strain>
    </source>
</reference>
<evidence type="ECO:0000256" key="1">
    <source>
        <dbReference type="SAM" id="MobiDB-lite"/>
    </source>
</evidence>
<dbReference type="AlphaFoldDB" id="Q6K8M1"/>
<sequence>MNLSPQVDNRRPFSGTRNATTKSLIYRNPAAAPARNWTRSRELDLKLTASSQPLPTRTQQIEPPHPPPPPKQKLEKSYRRKANQPHTRTDLPRSSSRSAPAAAQYGGGDEAESGGETARR</sequence>
<feature type="compositionally biased region" description="Polar residues" evidence="1">
    <location>
        <begin position="48"/>
        <end position="61"/>
    </location>
</feature>
<organism evidence="2 3">
    <name type="scientific">Oryza sativa subsp. japonica</name>
    <name type="common">Rice</name>
    <dbReference type="NCBI Taxonomy" id="39947"/>
    <lineage>
        <taxon>Eukaryota</taxon>
        <taxon>Viridiplantae</taxon>
        <taxon>Streptophyta</taxon>
        <taxon>Embryophyta</taxon>
        <taxon>Tracheophyta</taxon>
        <taxon>Spermatophyta</taxon>
        <taxon>Magnoliopsida</taxon>
        <taxon>Liliopsida</taxon>
        <taxon>Poales</taxon>
        <taxon>Poaceae</taxon>
        <taxon>BOP clade</taxon>
        <taxon>Oryzoideae</taxon>
        <taxon>Oryzeae</taxon>
        <taxon>Oryzinae</taxon>
        <taxon>Oryza</taxon>
        <taxon>Oryza sativa</taxon>
    </lineage>
</organism>
<gene>
    <name evidence="2" type="primary">OJ1654_A02.16</name>
</gene>
<feature type="compositionally biased region" description="Low complexity" evidence="1">
    <location>
        <begin position="92"/>
        <end position="103"/>
    </location>
</feature>